<evidence type="ECO:0000313" key="3">
    <source>
        <dbReference type="Proteomes" id="UP000005878"/>
    </source>
</evidence>
<dbReference type="Proteomes" id="UP000005878">
    <property type="component" value="Segment"/>
</dbReference>
<protein>
    <submittedName>
        <fullName evidence="2">Uncharacterized protein</fullName>
    </submittedName>
</protein>
<dbReference type="KEGG" id="vg:11447683"/>
<evidence type="ECO:0000313" key="2">
    <source>
        <dbReference type="EMBL" id="AER26547.1"/>
    </source>
</evidence>
<organism evidence="2 3">
    <name type="scientific">Gordonia phage GTE7</name>
    <dbReference type="NCBI Taxonomy" id="1100814"/>
    <lineage>
        <taxon>Viruses</taxon>
        <taxon>Duplodnaviria</taxon>
        <taxon>Heunggongvirae</taxon>
        <taxon>Uroviricota</taxon>
        <taxon>Caudoviricetes</taxon>
        <taxon>Getseptimavirus</taxon>
        <taxon>Getseptimavirus GTE7</taxon>
    </lineage>
</organism>
<reference evidence="2 3" key="1">
    <citation type="journal article" date="2011" name="Appl. Environ. Microbiol.">
        <title>Prevention of Gordonia and Nocardia Stabilized Foam Formation by Using Bacteriophage GTE7.</title>
        <authorList>
            <person name="Petrovski S."/>
            <person name="Seviour R.J."/>
            <person name="Tillett D."/>
        </authorList>
    </citation>
    <scope>NUCLEOTIDE SEQUENCE [LARGE SCALE GENOMIC DNA]</scope>
</reference>
<evidence type="ECO:0000256" key="1">
    <source>
        <dbReference type="SAM" id="MobiDB-lite"/>
    </source>
</evidence>
<accession>G8FRZ7</accession>
<proteinExistence type="predicted"/>
<dbReference type="GeneID" id="11447683"/>
<dbReference type="InterPro" id="IPR011049">
    <property type="entry name" value="Serralysin-like_metalloprot_C"/>
</dbReference>
<dbReference type="RefSeq" id="YP_004934705.1">
    <property type="nucleotide sequence ID" value="NC_016166.1"/>
</dbReference>
<dbReference type="EMBL" id="JN035618">
    <property type="protein sequence ID" value="AER26547.1"/>
    <property type="molecule type" value="Genomic_DNA"/>
</dbReference>
<name>G8FRZ7_9CAUD</name>
<dbReference type="Gene3D" id="2.150.10.10">
    <property type="entry name" value="Serralysin-like metalloprotease, C-terminal"/>
    <property type="match status" value="1"/>
</dbReference>
<keyword evidence="3" id="KW-1185">Reference proteome</keyword>
<sequence length="401" mass="41495">MPMPEIEYDPSIYSKVSWVGLVSTLDGPDPDEFPDKDGLTGSIIFKPSSPLLRFPTAVPQFTLALTNRQVNVQDAQVDEQGRKYVYLEASSPFSEPSNFTWTATFVLAYKGVPIKVPDTKFQTSPGADVDLTDWIGFSDSVPPVLPPEGNPALEAITDAIASHSMQISGIQQTLQEMDDEMADFEAIMQGGTAGQVLTQSSNGLPVWADPSGGGGGLPEPGDVGTGGVLRLSPSGNAEWESFNAVVNDTRTEIGSGAEARGFMGTAVGPNTWAGKAYASGLGAMSRASSILSAAIGGGSAEHPGSIAIGGMTVLDATGDPNSWDPTAGDPPPFTPGPAATTTEPNQVMIGGAHHSVEVPGQMVIGEGSARVILTSVVDGTDVVLRVRSATGDPVRIEPEGA</sequence>
<dbReference type="SUPFAM" id="SSF101967">
    <property type="entry name" value="Adhesin YadA, collagen-binding domain"/>
    <property type="match status" value="1"/>
</dbReference>
<feature type="region of interest" description="Disordered" evidence="1">
    <location>
        <begin position="319"/>
        <end position="341"/>
    </location>
</feature>